<sequence>MRIGFISTYPPIECGIATYSKFLTDALRDLRQDVYVVSHFGGSGPQVFPVFDYEDNDLAEKAFSTMMRFSPDLVHIQHEFGLFGKHYGLQVVPLITLFKMNRVPVVTTLHTVYYEMKEEQNIVLSNILHNSSAVIVHEGYQKDYLLKNFPATNPDLIHVIEHGAREVAPVPNAKARIGLPTDKKVVLMIGYFRPSKNFELIVDLFPEIVKRVPDAILVLAGKVRGYEYRDYRTMLFKKIENSPVKDRIFVIRGQLEQEVFDTILSAADVVVLPYKINSQSGILAHSLAFGKPLVVSNSGSMQHIMKRAECGLVSNSEKDYIQNITTILNDESLARKFSGNALKYVREVISWKKVAERHLKIYQDLSKDPLLEERTIWIE</sequence>
<feature type="domain" description="Glycosyltransferase subfamily 4-like N-terminal" evidence="3">
    <location>
        <begin position="15"/>
        <end position="163"/>
    </location>
</feature>
<dbReference type="Pfam" id="PF00534">
    <property type="entry name" value="Glycos_transf_1"/>
    <property type="match status" value="1"/>
</dbReference>
<dbReference type="Pfam" id="PF13439">
    <property type="entry name" value="Glyco_transf_4"/>
    <property type="match status" value="1"/>
</dbReference>
<dbReference type="InterPro" id="IPR028098">
    <property type="entry name" value="Glyco_trans_4-like_N"/>
</dbReference>
<feature type="domain" description="Glycosyl transferase family 1" evidence="2">
    <location>
        <begin position="173"/>
        <end position="342"/>
    </location>
</feature>
<dbReference type="GO" id="GO:0009103">
    <property type="term" value="P:lipopolysaccharide biosynthetic process"/>
    <property type="evidence" value="ECO:0007669"/>
    <property type="project" value="TreeGrafter"/>
</dbReference>
<dbReference type="PANTHER" id="PTHR46401">
    <property type="entry name" value="GLYCOSYLTRANSFERASE WBBK-RELATED"/>
    <property type="match status" value="1"/>
</dbReference>
<dbReference type="Gene3D" id="3.40.50.2000">
    <property type="entry name" value="Glycogen Phosphorylase B"/>
    <property type="match status" value="2"/>
</dbReference>
<proteinExistence type="predicted"/>
<evidence type="ECO:0000313" key="4">
    <source>
        <dbReference type="EMBL" id="HHE54705.1"/>
    </source>
</evidence>
<dbReference type="AlphaFoldDB" id="A0A7V5H2T1"/>
<dbReference type="InterPro" id="IPR001296">
    <property type="entry name" value="Glyco_trans_1"/>
</dbReference>
<comment type="caution">
    <text evidence="4">The sequence shown here is derived from an EMBL/GenBank/DDBJ whole genome shotgun (WGS) entry which is preliminary data.</text>
</comment>
<organism evidence="4">
    <name type="scientific">Caldithrix abyssi</name>
    <dbReference type="NCBI Taxonomy" id="187145"/>
    <lineage>
        <taxon>Bacteria</taxon>
        <taxon>Pseudomonadati</taxon>
        <taxon>Calditrichota</taxon>
        <taxon>Calditrichia</taxon>
        <taxon>Calditrichales</taxon>
        <taxon>Calditrichaceae</taxon>
        <taxon>Caldithrix</taxon>
    </lineage>
</organism>
<protein>
    <submittedName>
        <fullName evidence="4">Glycosyltransferase</fullName>
    </submittedName>
</protein>
<gene>
    <name evidence="4" type="ORF">ENL21_02905</name>
</gene>
<reference evidence="4" key="1">
    <citation type="journal article" date="2020" name="mSystems">
        <title>Genome- and Community-Level Interaction Insights into Carbon Utilization and Element Cycling Functions of Hydrothermarchaeota in Hydrothermal Sediment.</title>
        <authorList>
            <person name="Zhou Z."/>
            <person name="Liu Y."/>
            <person name="Xu W."/>
            <person name="Pan J."/>
            <person name="Luo Z.H."/>
            <person name="Li M."/>
        </authorList>
    </citation>
    <scope>NUCLEOTIDE SEQUENCE [LARGE SCALE GENOMIC DNA]</scope>
    <source>
        <strain evidence="4">HyVt-76</strain>
    </source>
</reference>
<dbReference type="PANTHER" id="PTHR46401:SF2">
    <property type="entry name" value="GLYCOSYLTRANSFERASE WBBK-RELATED"/>
    <property type="match status" value="1"/>
</dbReference>
<dbReference type="EMBL" id="DRTD01000209">
    <property type="protein sequence ID" value="HHE54705.1"/>
    <property type="molecule type" value="Genomic_DNA"/>
</dbReference>
<keyword evidence="1" id="KW-0808">Transferase</keyword>
<dbReference type="Proteomes" id="UP000886111">
    <property type="component" value="Unassembled WGS sequence"/>
</dbReference>
<dbReference type="SUPFAM" id="SSF53756">
    <property type="entry name" value="UDP-Glycosyltransferase/glycogen phosphorylase"/>
    <property type="match status" value="1"/>
</dbReference>
<name>A0A7V5H2T1_CALAY</name>
<evidence type="ECO:0000256" key="1">
    <source>
        <dbReference type="ARBA" id="ARBA00022679"/>
    </source>
</evidence>
<accession>A0A7V5H2T1</accession>
<evidence type="ECO:0000259" key="2">
    <source>
        <dbReference type="Pfam" id="PF00534"/>
    </source>
</evidence>
<dbReference type="GO" id="GO:0016757">
    <property type="term" value="F:glycosyltransferase activity"/>
    <property type="evidence" value="ECO:0007669"/>
    <property type="project" value="InterPro"/>
</dbReference>
<evidence type="ECO:0000259" key="3">
    <source>
        <dbReference type="Pfam" id="PF13439"/>
    </source>
</evidence>